<dbReference type="Proteomes" id="UP000243459">
    <property type="component" value="Chromosome 3"/>
</dbReference>
<name>A0A5P1FDB7_ASPOF</name>
<organism evidence="2 3">
    <name type="scientific">Asparagus officinalis</name>
    <name type="common">Garden asparagus</name>
    <dbReference type="NCBI Taxonomy" id="4686"/>
    <lineage>
        <taxon>Eukaryota</taxon>
        <taxon>Viridiplantae</taxon>
        <taxon>Streptophyta</taxon>
        <taxon>Embryophyta</taxon>
        <taxon>Tracheophyta</taxon>
        <taxon>Spermatophyta</taxon>
        <taxon>Magnoliopsida</taxon>
        <taxon>Liliopsida</taxon>
        <taxon>Asparagales</taxon>
        <taxon>Asparagaceae</taxon>
        <taxon>Asparagoideae</taxon>
        <taxon>Asparagus</taxon>
    </lineage>
</organism>
<sequence length="231" mass="25196">MSEISMHHFTPNLSNLPPHPTATLASPTSVTSKHLSSLTSLNPLATAAASLSPTPTQRDRSTASNLGHAATTASSPLHPTPLALERSRRRRLWKITFSTEEIRVSSVKEDRERTQTPTRTGGLAQQDGAPRETGTARVWGWHSPHKRGPPWEAEAGTQNLIVPEEAATPAESPDPSTISTREVTLALARGHEDEIKGLRCGLSRRFSLSRRCRAPRRTIRIVITAQATLSF</sequence>
<feature type="region of interest" description="Disordered" evidence="1">
    <location>
        <begin position="1"/>
        <end position="30"/>
    </location>
</feature>
<dbReference type="EMBL" id="CM007383">
    <property type="protein sequence ID" value="ONK75367.1"/>
    <property type="molecule type" value="Genomic_DNA"/>
</dbReference>
<feature type="compositionally biased region" description="Basic and acidic residues" evidence="1">
    <location>
        <begin position="105"/>
        <end position="114"/>
    </location>
</feature>
<feature type="region of interest" description="Disordered" evidence="1">
    <location>
        <begin position="49"/>
        <end position="83"/>
    </location>
</feature>
<keyword evidence="3" id="KW-1185">Reference proteome</keyword>
<evidence type="ECO:0000256" key="1">
    <source>
        <dbReference type="SAM" id="MobiDB-lite"/>
    </source>
</evidence>
<evidence type="ECO:0000313" key="2">
    <source>
        <dbReference type="EMBL" id="ONK75367.1"/>
    </source>
</evidence>
<reference evidence="3" key="1">
    <citation type="journal article" date="2017" name="Nat. Commun.">
        <title>The asparagus genome sheds light on the origin and evolution of a young Y chromosome.</title>
        <authorList>
            <person name="Harkess A."/>
            <person name="Zhou J."/>
            <person name="Xu C."/>
            <person name="Bowers J.E."/>
            <person name="Van der Hulst R."/>
            <person name="Ayyampalayam S."/>
            <person name="Mercati F."/>
            <person name="Riccardi P."/>
            <person name="McKain M.R."/>
            <person name="Kakrana A."/>
            <person name="Tang H."/>
            <person name="Ray J."/>
            <person name="Groenendijk J."/>
            <person name="Arikit S."/>
            <person name="Mathioni S.M."/>
            <person name="Nakano M."/>
            <person name="Shan H."/>
            <person name="Telgmann-Rauber A."/>
            <person name="Kanno A."/>
            <person name="Yue Z."/>
            <person name="Chen H."/>
            <person name="Li W."/>
            <person name="Chen Y."/>
            <person name="Xu X."/>
            <person name="Zhang Y."/>
            <person name="Luo S."/>
            <person name="Chen H."/>
            <person name="Gao J."/>
            <person name="Mao Z."/>
            <person name="Pires J.C."/>
            <person name="Luo M."/>
            <person name="Kudrna D."/>
            <person name="Wing R.A."/>
            <person name="Meyers B.C."/>
            <person name="Yi K."/>
            <person name="Kong H."/>
            <person name="Lavrijsen P."/>
            <person name="Sunseri F."/>
            <person name="Falavigna A."/>
            <person name="Ye Y."/>
            <person name="Leebens-Mack J.H."/>
            <person name="Chen G."/>
        </authorList>
    </citation>
    <scope>NUCLEOTIDE SEQUENCE [LARGE SCALE GENOMIC DNA]</scope>
    <source>
        <strain evidence="3">cv. DH0086</strain>
    </source>
</reference>
<protein>
    <submittedName>
        <fullName evidence="2">Uncharacterized protein</fullName>
    </submittedName>
</protein>
<dbReference type="AlphaFoldDB" id="A0A5P1FDB7"/>
<dbReference type="Gramene" id="ONK75367">
    <property type="protein sequence ID" value="ONK75367"/>
    <property type="gene ID" value="A4U43_C03F16090"/>
</dbReference>
<proteinExistence type="predicted"/>
<gene>
    <name evidence="2" type="ORF">A4U43_C03F16090</name>
</gene>
<evidence type="ECO:0000313" key="3">
    <source>
        <dbReference type="Proteomes" id="UP000243459"/>
    </source>
</evidence>
<feature type="region of interest" description="Disordered" evidence="1">
    <location>
        <begin position="105"/>
        <end position="134"/>
    </location>
</feature>
<accession>A0A5P1FDB7</accession>